<name>A0ABQ8ZRY0_9ROSI</name>
<dbReference type="EC" id="2.7.11.1" evidence="1"/>
<proteinExistence type="predicted"/>
<accession>A0ABQ8ZRY0</accession>
<dbReference type="PANTHER" id="PTHR48005">
    <property type="entry name" value="LEUCINE RICH REPEAT KINASE 2"/>
    <property type="match status" value="1"/>
</dbReference>
<keyword evidence="11" id="KW-1185">Reference proteome</keyword>
<dbReference type="InterPro" id="IPR000719">
    <property type="entry name" value="Prot_kinase_dom"/>
</dbReference>
<evidence type="ECO:0000259" key="9">
    <source>
        <dbReference type="PROSITE" id="PS50011"/>
    </source>
</evidence>
<comment type="catalytic activity">
    <reaction evidence="7">
        <text>L-threonyl-[protein] + ATP = O-phospho-L-threonyl-[protein] + ADP + H(+)</text>
        <dbReference type="Rhea" id="RHEA:46608"/>
        <dbReference type="Rhea" id="RHEA-COMP:11060"/>
        <dbReference type="Rhea" id="RHEA-COMP:11605"/>
        <dbReference type="ChEBI" id="CHEBI:15378"/>
        <dbReference type="ChEBI" id="CHEBI:30013"/>
        <dbReference type="ChEBI" id="CHEBI:30616"/>
        <dbReference type="ChEBI" id="CHEBI:61977"/>
        <dbReference type="ChEBI" id="CHEBI:456216"/>
        <dbReference type="EC" id="2.7.11.1"/>
    </reaction>
</comment>
<evidence type="ECO:0000313" key="11">
    <source>
        <dbReference type="Proteomes" id="UP001141253"/>
    </source>
</evidence>
<evidence type="ECO:0000256" key="2">
    <source>
        <dbReference type="ARBA" id="ARBA00022527"/>
    </source>
</evidence>
<evidence type="ECO:0000256" key="3">
    <source>
        <dbReference type="ARBA" id="ARBA00022679"/>
    </source>
</evidence>
<evidence type="ECO:0000256" key="8">
    <source>
        <dbReference type="ARBA" id="ARBA00048679"/>
    </source>
</evidence>
<evidence type="ECO:0000256" key="6">
    <source>
        <dbReference type="ARBA" id="ARBA00022840"/>
    </source>
</evidence>
<keyword evidence="4" id="KW-0547">Nucleotide-binding</keyword>
<comment type="catalytic activity">
    <reaction evidence="8">
        <text>L-seryl-[protein] + ATP = O-phospho-L-seryl-[protein] + ADP + H(+)</text>
        <dbReference type="Rhea" id="RHEA:17989"/>
        <dbReference type="Rhea" id="RHEA-COMP:9863"/>
        <dbReference type="Rhea" id="RHEA-COMP:11604"/>
        <dbReference type="ChEBI" id="CHEBI:15378"/>
        <dbReference type="ChEBI" id="CHEBI:29999"/>
        <dbReference type="ChEBI" id="CHEBI:30616"/>
        <dbReference type="ChEBI" id="CHEBI:83421"/>
        <dbReference type="ChEBI" id="CHEBI:456216"/>
        <dbReference type="EC" id="2.7.11.1"/>
    </reaction>
</comment>
<evidence type="ECO:0000256" key="1">
    <source>
        <dbReference type="ARBA" id="ARBA00012513"/>
    </source>
</evidence>
<organism evidence="10 11">
    <name type="scientific">Salix suchowensis</name>
    <dbReference type="NCBI Taxonomy" id="1278906"/>
    <lineage>
        <taxon>Eukaryota</taxon>
        <taxon>Viridiplantae</taxon>
        <taxon>Streptophyta</taxon>
        <taxon>Embryophyta</taxon>
        <taxon>Tracheophyta</taxon>
        <taxon>Spermatophyta</taxon>
        <taxon>Magnoliopsida</taxon>
        <taxon>eudicotyledons</taxon>
        <taxon>Gunneridae</taxon>
        <taxon>Pentapetalae</taxon>
        <taxon>rosids</taxon>
        <taxon>fabids</taxon>
        <taxon>Malpighiales</taxon>
        <taxon>Salicaceae</taxon>
        <taxon>Saliceae</taxon>
        <taxon>Salix</taxon>
    </lineage>
</organism>
<dbReference type="Proteomes" id="UP001141253">
    <property type="component" value="Chromosome 16"/>
</dbReference>
<dbReference type="InterPro" id="IPR001245">
    <property type="entry name" value="Ser-Thr/Tyr_kinase_cat_dom"/>
</dbReference>
<comment type="caution">
    <text evidence="10">The sequence shown here is derived from an EMBL/GenBank/DDBJ whole genome shotgun (WGS) entry which is preliminary data.</text>
</comment>
<keyword evidence="5" id="KW-0418">Kinase</keyword>
<gene>
    <name evidence="10" type="ORF">OIU77_018192</name>
</gene>
<reference evidence="10" key="2">
    <citation type="journal article" date="2023" name="Int. J. Mol. Sci.">
        <title>De Novo Assembly and Annotation of 11 Diverse Shrub Willow (Salix) Genomes Reveals Novel Gene Organization in Sex-Linked Regions.</title>
        <authorList>
            <person name="Hyden B."/>
            <person name="Feng K."/>
            <person name="Yates T.B."/>
            <person name="Jawdy S."/>
            <person name="Cereghino C."/>
            <person name="Smart L.B."/>
            <person name="Muchero W."/>
        </authorList>
    </citation>
    <scope>NUCLEOTIDE SEQUENCE</scope>
    <source>
        <tissue evidence="10">Shoot tip</tissue>
    </source>
</reference>
<dbReference type="PROSITE" id="PS50011">
    <property type="entry name" value="PROTEIN_KINASE_DOM"/>
    <property type="match status" value="1"/>
</dbReference>
<dbReference type="PANTHER" id="PTHR48005:SF16">
    <property type="entry name" value="MDIS1-INTERACTING RECEPTOR LIKE KINASE 2-LIKE ISOFORM X1"/>
    <property type="match status" value="1"/>
</dbReference>
<evidence type="ECO:0000256" key="5">
    <source>
        <dbReference type="ARBA" id="ARBA00022777"/>
    </source>
</evidence>
<dbReference type="SUPFAM" id="SSF56112">
    <property type="entry name" value="Protein kinase-like (PK-like)"/>
    <property type="match status" value="1"/>
</dbReference>
<dbReference type="Pfam" id="PF07714">
    <property type="entry name" value="PK_Tyr_Ser-Thr"/>
    <property type="match status" value="1"/>
</dbReference>
<dbReference type="Gene3D" id="1.10.510.10">
    <property type="entry name" value="Transferase(Phosphotransferase) domain 1"/>
    <property type="match status" value="1"/>
</dbReference>
<keyword evidence="2" id="KW-0723">Serine/threonine-protein kinase</keyword>
<keyword evidence="3" id="KW-0808">Transferase</keyword>
<dbReference type="InterPro" id="IPR011009">
    <property type="entry name" value="Kinase-like_dom_sf"/>
</dbReference>
<dbReference type="InterPro" id="IPR051420">
    <property type="entry name" value="Ser_Thr_Kinases_DiverseReg"/>
</dbReference>
<evidence type="ECO:0000313" key="10">
    <source>
        <dbReference type="EMBL" id="KAJ6304477.1"/>
    </source>
</evidence>
<reference evidence="10" key="1">
    <citation type="submission" date="2022-10" db="EMBL/GenBank/DDBJ databases">
        <authorList>
            <person name="Hyden B.L."/>
            <person name="Feng K."/>
            <person name="Yates T."/>
            <person name="Jawdy S."/>
            <person name="Smart L.B."/>
            <person name="Muchero W."/>
        </authorList>
    </citation>
    <scope>NUCLEOTIDE SEQUENCE</scope>
    <source>
        <tissue evidence="10">Shoot tip</tissue>
    </source>
</reference>
<sequence length="169" mass="19026">MFYWTMNSSDFGTAKFLMPNSSNWTAVAGTRGYIAPGKIFAHHLEEIHDSAIRITNFPVLWDAELAYTMRMTAKCDVYSFGVLALETVMGKHPDELVSILQSSTDQQEIETKNVLDPRLPPPSGQRIEKEVVSVVMLAFSCLKVNPDYRPTMHDVTNALSNPQSHFYLP</sequence>
<evidence type="ECO:0000256" key="4">
    <source>
        <dbReference type="ARBA" id="ARBA00022741"/>
    </source>
</evidence>
<keyword evidence="6" id="KW-0067">ATP-binding</keyword>
<evidence type="ECO:0000256" key="7">
    <source>
        <dbReference type="ARBA" id="ARBA00047899"/>
    </source>
</evidence>
<feature type="domain" description="Protein kinase" evidence="9">
    <location>
        <begin position="1"/>
        <end position="168"/>
    </location>
</feature>
<dbReference type="EMBL" id="JAPFFI010000027">
    <property type="protein sequence ID" value="KAJ6304477.1"/>
    <property type="molecule type" value="Genomic_DNA"/>
</dbReference>
<protein>
    <recommendedName>
        <fullName evidence="1">non-specific serine/threonine protein kinase</fullName>
        <ecNumber evidence="1">2.7.11.1</ecNumber>
    </recommendedName>
</protein>